<dbReference type="Proteomes" id="UP001162992">
    <property type="component" value="Chromosome 1"/>
</dbReference>
<organism evidence="1 2">
    <name type="scientific">Diphasiastrum complanatum</name>
    <name type="common">Issler's clubmoss</name>
    <name type="synonym">Lycopodium complanatum</name>
    <dbReference type="NCBI Taxonomy" id="34168"/>
    <lineage>
        <taxon>Eukaryota</taxon>
        <taxon>Viridiplantae</taxon>
        <taxon>Streptophyta</taxon>
        <taxon>Embryophyta</taxon>
        <taxon>Tracheophyta</taxon>
        <taxon>Lycopodiopsida</taxon>
        <taxon>Lycopodiales</taxon>
        <taxon>Lycopodiaceae</taxon>
        <taxon>Lycopodioideae</taxon>
        <taxon>Diphasiastrum</taxon>
    </lineage>
</organism>
<evidence type="ECO:0000313" key="1">
    <source>
        <dbReference type="EMBL" id="KAJ7571734.1"/>
    </source>
</evidence>
<comment type="caution">
    <text evidence="1">The sequence shown here is derived from an EMBL/GenBank/DDBJ whole genome shotgun (WGS) entry which is preliminary data.</text>
</comment>
<dbReference type="EMBL" id="CM055092">
    <property type="protein sequence ID" value="KAJ7571734.1"/>
    <property type="molecule type" value="Genomic_DNA"/>
</dbReference>
<gene>
    <name evidence="1" type="ORF">O6H91_01G175300</name>
</gene>
<accession>A0ACC2EZ13</accession>
<evidence type="ECO:0000313" key="2">
    <source>
        <dbReference type="Proteomes" id="UP001162992"/>
    </source>
</evidence>
<sequence>MGCGHHPVEVVGRVRGQPDIRDEPSAVQVQPSGQLRVRTDQGCRDFVLDGVSIGQTENLQAFYTKYVKARVDDIKGGAKCTVMMYGPTGSGKSHTMFGSTQEPGVAYLALQQLLINKPVSPCPDPLTLSPGTGPGSMVKATVLEIYNEEIFDLLASNSVASPGPRSLRATSLGRARLDVRGKKVRNATSISGCDARTLVREIAKVERRRVVKSTNCNDHSSRSHCMVIIDVLAVGGRLLLVDMAGSENMEQAGLGIEAKLQTGKINQGNGALKRVVEAIANGDPYIPYRDSKLTMVLQDSFEDNRTKILMILCLSPHLKDAHKTICTLEYGARAKTIVRLPVSPLKDDVAFGEEMIMEARLHSKDECIKRLRRENEQIERVKGELEERLSKQELALSELQQKIAVMEAEKRDQYEQILKFKCHEDGVKQLCERERLIAEQKEEIAILRLRADKAEAQVIQLQSFIYENDKVTGMTTVETQSWMENASEGRDDENGLREVEIREHIPSCTLDKLPESAYSGIGEGESEQVHDLQVDHSTINRVLFARSKEMDCSEHYDKDDEKSMSDEEDETSSDDMGLCKTGWLPIIHEELDEDDNSEDEPEEDVNPSVISHDDTDCSPGATACQITTHLITPGRNSATNGSICSTPGPVVASEIVRNCCTLVDKSVGQSVTSCNTSVLVVPAACKIETHCSTADDSTASKHHLTKYSIEDPIAENQPTTYFSANSSCLDATSCSDISIYDAIKENAPRCSMSDWKSPISTVDSQQSMRKDVQSSAAARRARIENIFLLCGDSREVAARRNANHYSPSNFSMPACSLKQSKEKSDEPVLLSGTPGKTQLAADFSWASPNHSSNQGSSRSMAAHRPSTKHRLFTNPDLATMPFQALENEMPTKGSGSKHSSSSGVKSKSLNSFGSEKVGKTSSGMRSSVLEQLKGFENGNWGAQGVTVVEKARAMHVQELASKLLK</sequence>
<reference evidence="2" key="1">
    <citation type="journal article" date="2024" name="Proc. Natl. Acad. Sci. U.S.A.">
        <title>Extraordinary preservation of gene collinearity over three hundred million years revealed in homosporous lycophytes.</title>
        <authorList>
            <person name="Li C."/>
            <person name="Wickell D."/>
            <person name="Kuo L.Y."/>
            <person name="Chen X."/>
            <person name="Nie B."/>
            <person name="Liao X."/>
            <person name="Peng D."/>
            <person name="Ji J."/>
            <person name="Jenkins J."/>
            <person name="Williams M."/>
            <person name="Shu S."/>
            <person name="Plott C."/>
            <person name="Barry K."/>
            <person name="Rajasekar S."/>
            <person name="Grimwood J."/>
            <person name="Han X."/>
            <person name="Sun S."/>
            <person name="Hou Z."/>
            <person name="He W."/>
            <person name="Dai G."/>
            <person name="Sun C."/>
            <person name="Schmutz J."/>
            <person name="Leebens-Mack J.H."/>
            <person name="Li F.W."/>
            <person name="Wang L."/>
        </authorList>
    </citation>
    <scope>NUCLEOTIDE SEQUENCE [LARGE SCALE GENOMIC DNA]</scope>
    <source>
        <strain evidence="2">cv. PW_Plant_1</strain>
    </source>
</reference>
<proteinExistence type="predicted"/>
<protein>
    <submittedName>
        <fullName evidence="1">Uncharacterized protein</fullName>
    </submittedName>
</protein>
<keyword evidence="2" id="KW-1185">Reference proteome</keyword>
<name>A0ACC2EZ13_DIPCM</name>